<evidence type="ECO:0000313" key="3">
    <source>
        <dbReference type="Proteomes" id="UP000230607"/>
    </source>
</evidence>
<evidence type="ECO:0000256" key="1">
    <source>
        <dbReference type="SAM" id="MobiDB-lite"/>
    </source>
</evidence>
<dbReference type="AlphaFoldDB" id="A0A2H1FCH4"/>
<dbReference type="EMBL" id="LT841358">
    <property type="protein sequence ID" value="SMH70466.1"/>
    <property type="molecule type" value="Genomic_DNA"/>
</dbReference>
<dbReference type="Proteomes" id="UP000230607">
    <property type="component" value="Chromosome 1"/>
</dbReference>
<proteinExistence type="predicted"/>
<accession>A0A2H1FCH4</accession>
<organism evidence="2 3">
    <name type="scientific">Candidatus Nitrosotalea okcheonensis</name>
    <dbReference type="NCBI Taxonomy" id="1903276"/>
    <lineage>
        <taxon>Archaea</taxon>
        <taxon>Nitrososphaerota</taxon>
        <taxon>Nitrososphaeria</taxon>
        <taxon>Nitrosotaleales</taxon>
        <taxon>Nitrosotaleaceae</taxon>
        <taxon>Nitrosotalea</taxon>
    </lineage>
</organism>
<gene>
    <name evidence="2" type="ORF">NCS_10273</name>
</gene>
<protein>
    <submittedName>
        <fullName evidence="2">Uncharacterized protein</fullName>
    </submittedName>
</protein>
<evidence type="ECO:0000313" key="2">
    <source>
        <dbReference type="EMBL" id="SMH70466.1"/>
    </source>
</evidence>
<dbReference type="OrthoDB" id="387489at2157"/>
<keyword evidence="3" id="KW-1185">Reference proteome</keyword>
<feature type="region of interest" description="Disordered" evidence="1">
    <location>
        <begin position="185"/>
        <end position="205"/>
    </location>
</feature>
<name>A0A2H1FCH4_9ARCH</name>
<dbReference type="RefSeq" id="WP_157926609.1">
    <property type="nucleotide sequence ID" value="NZ_LT841358.1"/>
</dbReference>
<reference evidence="3" key="1">
    <citation type="submission" date="2017-03" db="EMBL/GenBank/DDBJ databases">
        <authorList>
            <person name="Herbold C."/>
        </authorList>
    </citation>
    <scope>NUCLEOTIDE SEQUENCE [LARGE SCALE GENOMIC DNA]</scope>
</reference>
<sequence>MVKAIQVFKYEYAPSKATIREKFGTKKTITRPILKMYKENNVNHLDKLQTIIKDFDESDENGTMGFIQHQYFRKLNLANDEYTYEDAWQNFFFYISSKYKIIIIGGGPEKLRNEARDIIVQFLSGDISYISVIPIKTKEMFALVNKIKRDGPPMKVAGSQKIEYKNIMTDVVWYFIRIDDHEGEKREENNMHRKENDPRCVSKRSDFKQNLDDSDSFDPTMAIYRCNGIMETESTHAHHMTMYEDARYECTADPSPRHWVIFITQTCKDVLGIG</sequence>